<dbReference type="PANTHER" id="PTHR14359:SF6">
    <property type="entry name" value="PHOSPHOPANTOTHENOYLCYSTEINE DECARBOXYLASE"/>
    <property type="match status" value="1"/>
</dbReference>
<keyword evidence="3 4" id="KW-0285">Flavoprotein</keyword>
<comment type="catalytic activity">
    <reaction evidence="3 4">
        <text>N-[(R)-4-phosphopantothenoyl]-L-cysteine + H(+) = (R)-4'-phosphopantetheine + CO2</text>
        <dbReference type="Rhea" id="RHEA:16793"/>
        <dbReference type="ChEBI" id="CHEBI:15378"/>
        <dbReference type="ChEBI" id="CHEBI:16526"/>
        <dbReference type="ChEBI" id="CHEBI:59458"/>
        <dbReference type="ChEBI" id="CHEBI:61723"/>
        <dbReference type="EC" id="4.1.1.36"/>
    </reaction>
</comment>
<dbReference type="Proteomes" id="UP000243679">
    <property type="component" value="Chromosome"/>
</dbReference>
<feature type="domain" description="DNA/pantothenate metabolism flavoprotein C-terminal" evidence="6">
    <location>
        <begin position="189"/>
        <end position="396"/>
    </location>
</feature>
<dbReference type="EMBL" id="AP014836">
    <property type="protein sequence ID" value="BAW79434.1"/>
    <property type="molecule type" value="Genomic_DNA"/>
</dbReference>
<dbReference type="PANTHER" id="PTHR14359">
    <property type="entry name" value="HOMO-OLIGOMERIC FLAVIN CONTAINING CYS DECARBOXYLASE FAMILY"/>
    <property type="match status" value="1"/>
</dbReference>
<feature type="binding site" evidence="3">
    <location>
        <position position="340"/>
    </location>
    <ligand>
        <name>CTP</name>
        <dbReference type="ChEBI" id="CHEBI:37563"/>
    </ligand>
</feature>
<feature type="binding site" evidence="3">
    <location>
        <begin position="276"/>
        <end position="278"/>
    </location>
    <ligand>
        <name>CTP</name>
        <dbReference type="ChEBI" id="CHEBI:37563"/>
    </ligand>
</feature>
<reference evidence="7 8" key="1">
    <citation type="journal article" date="2017" name="ISME J.">
        <title>An acid-tolerant ammonia-oxidizing ?-proteobacterium from soil.</title>
        <authorList>
            <person name="Hayatsu M."/>
            <person name="Tago K."/>
            <person name="Uchiyama I."/>
            <person name="Toyoda A."/>
            <person name="Wang Y."/>
            <person name="Shimomura Y."/>
            <person name="Okubo T."/>
            <person name="Kurisu F."/>
            <person name="Hirono Y."/>
            <person name="Nonaka K."/>
            <person name="Akiyama H."/>
            <person name="Itoh T."/>
            <person name="Takami H."/>
        </authorList>
    </citation>
    <scope>NUCLEOTIDE SEQUENCE [LARGE SCALE GENOMIC DNA]</scope>
    <source>
        <strain evidence="7 8">TAO100</strain>
    </source>
</reference>
<dbReference type="InterPro" id="IPR036551">
    <property type="entry name" value="Flavin_trans-like"/>
</dbReference>
<keyword evidence="8" id="KW-1185">Reference proteome</keyword>
<comment type="similarity">
    <text evidence="3 4">In the C-terminal section; belongs to the PPC synthetase family.</text>
</comment>
<dbReference type="SUPFAM" id="SSF102645">
    <property type="entry name" value="CoaB-like"/>
    <property type="match status" value="1"/>
</dbReference>
<evidence type="ECO:0000256" key="1">
    <source>
        <dbReference type="ARBA" id="ARBA00022793"/>
    </source>
</evidence>
<evidence type="ECO:0000313" key="8">
    <source>
        <dbReference type="Proteomes" id="UP000243679"/>
    </source>
</evidence>
<evidence type="ECO:0000259" key="6">
    <source>
        <dbReference type="Pfam" id="PF04127"/>
    </source>
</evidence>
<evidence type="ECO:0000259" key="5">
    <source>
        <dbReference type="Pfam" id="PF02441"/>
    </source>
</evidence>
<dbReference type="EC" id="4.1.1.36" evidence="3"/>
<dbReference type="RefSeq" id="WP_096526098.1">
    <property type="nucleotide sequence ID" value="NZ_AP014836.1"/>
</dbReference>
<dbReference type="InterPro" id="IPR005252">
    <property type="entry name" value="CoaBC"/>
</dbReference>
<feature type="binding site" evidence="3">
    <location>
        <begin position="308"/>
        <end position="311"/>
    </location>
    <ligand>
        <name>CTP</name>
        <dbReference type="ChEBI" id="CHEBI:37563"/>
    </ligand>
</feature>
<name>A0A1Q2SJY9_9GAMM</name>
<comment type="cofactor">
    <cofactor evidence="3">
        <name>FMN</name>
        <dbReference type="ChEBI" id="CHEBI:58210"/>
    </cofactor>
    <text evidence="3">Binds 1 FMN per subunit.</text>
</comment>
<dbReference type="GO" id="GO:0071513">
    <property type="term" value="C:phosphopantothenoylcysteine decarboxylase complex"/>
    <property type="evidence" value="ECO:0007669"/>
    <property type="project" value="TreeGrafter"/>
</dbReference>
<dbReference type="GO" id="GO:0004633">
    <property type="term" value="F:phosphopantothenoylcysteine decarboxylase activity"/>
    <property type="evidence" value="ECO:0007669"/>
    <property type="project" value="UniProtKB-UniRule"/>
</dbReference>
<dbReference type="GO" id="GO:0015937">
    <property type="term" value="P:coenzyme A biosynthetic process"/>
    <property type="evidence" value="ECO:0007669"/>
    <property type="project" value="UniProtKB-UniRule"/>
</dbReference>
<feature type="binding site" evidence="3">
    <location>
        <position position="282"/>
    </location>
    <ligand>
        <name>CTP</name>
        <dbReference type="ChEBI" id="CHEBI:37563"/>
    </ligand>
</feature>
<dbReference type="UniPathway" id="UPA00241">
    <property type="reaction ID" value="UER00353"/>
</dbReference>
<dbReference type="OrthoDB" id="9802554at2"/>
<feature type="binding site" evidence="3">
    <location>
        <position position="344"/>
    </location>
    <ligand>
        <name>CTP</name>
        <dbReference type="ChEBI" id="CHEBI:37563"/>
    </ligand>
</feature>
<dbReference type="InterPro" id="IPR003382">
    <property type="entry name" value="Flavoprotein"/>
</dbReference>
<comment type="catalytic activity">
    <reaction evidence="3 4">
        <text>(R)-4'-phosphopantothenate + L-cysteine + CTP = N-[(R)-4-phosphopantothenoyl]-L-cysteine + CMP + diphosphate + H(+)</text>
        <dbReference type="Rhea" id="RHEA:19397"/>
        <dbReference type="ChEBI" id="CHEBI:10986"/>
        <dbReference type="ChEBI" id="CHEBI:15378"/>
        <dbReference type="ChEBI" id="CHEBI:33019"/>
        <dbReference type="ChEBI" id="CHEBI:35235"/>
        <dbReference type="ChEBI" id="CHEBI:37563"/>
        <dbReference type="ChEBI" id="CHEBI:59458"/>
        <dbReference type="ChEBI" id="CHEBI:60377"/>
        <dbReference type="EC" id="6.3.2.5"/>
    </reaction>
</comment>
<dbReference type="InterPro" id="IPR007085">
    <property type="entry name" value="DNA/pantothenate-metab_flavo_C"/>
</dbReference>
<dbReference type="EC" id="6.3.2.5" evidence="3"/>
<comment type="cofactor">
    <cofactor evidence="3">
        <name>Mg(2+)</name>
        <dbReference type="ChEBI" id="CHEBI:18420"/>
    </cofactor>
</comment>
<dbReference type="HAMAP" id="MF_02225">
    <property type="entry name" value="CoaBC"/>
    <property type="match status" value="1"/>
</dbReference>
<dbReference type="InterPro" id="IPR035929">
    <property type="entry name" value="CoaB-like_sf"/>
</dbReference>
<keyword evidence="3 4" id="KW-0436">Ligase</keyword>
<accession>A0A1Q2SJY9</accession>
<comment type="pathway">
    <text evidence="3 4">Cofactor biosynthesis; coenzyme A biosynthesis; CoA from (R)-pantothenate: step 2/5.</text>
</comment>
<dbReference type="Pfam" id="PF04127">
    <property type="entry name" value="DFP"/>
    <property type="match status" value="1"/>
</dbReference>
<keyword evidence="3" id="KW-0460">Magnesium</keyword>
<gene>
    <name evidence="3" type="primary">coaBC</name>
    <name evidence="7" type="ORF">TAO_0064</name>
</gene>
<dbReference type="GO" id="GO:0015941">
    <property type="term" value="P:pantothenate catabolic process"/>
    <property type="evidence" value="ECO:0007669"/>
    <property type="project" value="InterPro"/>
</dbReference>
<dbReference type="Gene3D" id="3.40.50.10300">
    <property type="entry name" value="CoaB-like"/>
    <property type="match status" value="1"/>
</dbReference>
<comment type="function">
    <text evidence="3">Catalyzes two sequential steps in the biosynthesis of coenzyme A. In the first step cysteine is conjugated to 4'-phosphopantothenate to form 4-phosphopantothenoylcysteine. In the second step the latter compound is decarboxylated to form 4'-phosphopantotheine.</text>
</comment>
<dbReference type="AlphaFoldDB" id="A0A1Q2SJY9"/>
<dbReference type="GO" id="GO:0046872">
    <property type="term" value="F:metal ion binding"/>
    <property type="evidence" value="ECO:0007669"/>
    <property type="project" value="UniProtKB-KW"/>
</dbReference>
<comment type="similarity">
    <text evidence="3 4">In the N-terminal section; belongs to the HFCD (homo-oligomeric flavin containing Cys decarboxylase) superfamily.</text>
</comment>
<feature type="region of interest" description="Phosphopantothenoylcysteine decarboxylase" evidence="3">
    <location>
        <begin position="1"/>
        <end position="193"/>
    </location>
</feature>
<dbReference type="Gene3D" id="3.40.50.1950">
    <property type="entry name" value="Flavin prenyltransferase-like"/>
    <property type="match status" value="1"/>
</dbReference>
<evidence type="ECO:0000256" key="3">
    <source>
        <dbReference type="HAMAP-Rule" id="MF_02225"/>
    </source>
</evidence>
<keyword evidence="2 3" id="KW-0456">Lyase</keyword>
<dbReference type="GO" id="GO:0010181">
    <property type="term" value="F:FMN binding"/>
    <property type="evidence" value="ECO:0007669"/>
    <property type="project" value="UniProtKB-UniRule"/>
</dbReference>
<protein>
    <recommendedName>
        <fullName evidence="3">Coenzyme A biosynthesis bifunctional protein CoaBC</fullName>
    </recommendedName>
    <alternativeName>
        <fullName evidence="3">DNA/pantothenate metabolism flavoprotein</fullName>
    </alternativeName>
    <alternativeName>
        <fullName evidence="3">Phosphopantothenoylcysteine synthetase/decarboxylase</fullName>
        <shortName evidence="3">PPCS-PPCDC</shortName>
    </alternativeName>
    <domain>
        <recommendedName>
            <fullName evidence="3">Phosphopantothenoylcysteine decarboxylase</fullName>
            <shortName evidence="3">PPC decarboxylase</shortName>
            <shortName evidence="3">PPC-DC</shortName>
            <ecNumber evidence="3">4.1.1.36</ecNumber>
        </recommendedName>
        <alternativeName>
            <fullName evidence="3">CoaC</fullName>
        </alternativeName>
    </domain>
    <domain>
        <recommendedName>
            <fullName evidence="3">Phosphopantothenate--cysteine ligase</fullName>
            <ecNumber evidence="3">6.3.2.5</ecNumber>
        </recommendedName>
        <alternativeName>
            <fullName evidence="3">CoaB</fullName>
        </alternativeName>
        <alternativeName>
            <fullName evidence="3">Phosphopantothenoylcysteine synthetase</fullName>
            <shortName evidence="3">PPC synthetase</shortName>
            <shortName evidence="3">PPC-S</shortName>
        </alternativeName>
    </domain>
</protein>
<feature type="active site" description="Proton donor" evidence="3">
    <location>
        <position position="162"/>
    </location>
</feature>
<feature type="domain" description="Flavoprotein" evidence="5">
    <location>
        <begin position="10"/>
        <end position="183"/>
    </location>
</feature>
<dbReference type="KEGG" id="ntt:TAO_0064"/>
<proteinExistence type="inferred from homology"/>
<dbReference type="SUPFAM" id="SSF52507">
    <property type="entry name" value="Homo-oligomeric flavin-containing Cys decarboxylases, HFCD"/>
    <property type="match status" value="1"/>
</dbReference>
<feature type="binding site" evidence="3">
    <location>
        <position position="326"/>
    </location>
    <ligand>
        <name>CTP</name>
        <dbReference type="ChEBI" id="CHEBI:37563"/>
    </ligand>
</feature>
<dbReference type="GO" id="GO:0004632">
    <property type="term" value="F:phosphopantothenate--cysteine ligase activity"/>
    <property type="evidence" value="ECO:0007669"/>
    <property type="project" value="UniProtKB-UniRule"/>
</dbReference>
<dbReference type="Pfam" id="PF02441">
    <property type="entry name" value="Flavoprotein"/>
    <property type="match status" value="1"/>
</dbReference>
<dbReference type="NCBIfam" id="TIGR00521">
    <property type="entry name" value="coaBC_dfp"/>
    <property type="match status" value="1"/>
</dbReference>
<feature type="region of interest" description="Phosphopantothenate--cysteine ligase" evidence="3">
    <location>
        <begin position="194"/>
        <end position="404"/>
    </location>
</feature>
<organism evidence="7 8">
    <name type="scientific">Candidatus Nitrosoglobus terrae</name>
    <dbReference type="NCBI Taxonomy" id="1630141"/>
    <lineage>
        <taxon>Bacteria</taxon>
        <taxon>Pseudomonadati</taxon>
        <taxon>Pseudomonadota</taxon>
        <taxon>Gammaproteobacteria</taxon>
        <taxon>Chromatiales</taxon>
        <taxon>Chromatiaceae</taxon>
        <taxon>Candidatus Nitrosoglobus</taxon>
    </lineage>
</organism>
<keyword evidence="1 3" id="KW-0210">Decarboxylase</keyword>
<keyword evidence="3" id="KW-0511">Multifunctional enzyme</keyword>
<comment type="function">
    <text evidence="4">Catalyzes two steps in the biosynthesis of coenzyme A. In the first step cysteine is conjugated to 4'-phosphopantothenate to form 4-phosphopantothenoylcysteine, in the latter compound is decarboxylated to form 4'-phosphopantotheine.</text>
</comment>
<feature type="binding site" evidence="3">
    <location>
        <position position="292"/>
    </location>
    <ligand>
        <name>CTP</name>
        <dbReference type="ChEBI" id="CHEBI:37563"/>
    </ligand>
</feature>
<keyword evidence="3 4" id="KW-0288">FMN</keyword>
<evidence type="ECO:0000256" key="2">
    <source>
        <dbReference type="ARBA" id="ARBA00023239"/>
    </source>
</evidence>
<comment type="pathway">
    <text evidence="3 4">Cofactor biosynthesis; coenzyme A biosynthesis; CoA from (R)-pantothenate: step 3/5.</text>
</comment>
<keyword evidence="3" id="KW-0479">Metal-binding</keyword>
<evidence type="ECO:0000256" key="4">
    <source>
        <dbReference type="RuleBase" id="RU364078"/>
    </source>
</evidence>
<sequence>MTTLNPLKSKRILLGVSGSIAAYKAADLVRKLREAEVEVRVVMTAAAQRFVSPLTFQALSGKPVHTELMDLAQEAAMGHITLARWADLLLIAPASANFLARLAQGLADDLLAAVCLATSAPVAVIPSMNQQMWQAAATQNNIATLHSRGVQVWGPARGSQACGEWGLGRMLESQDLLERVIRSFTAPCLAGRSVLVTAGPTRESLDPVRFLSNRSSGKMGYALAAAAAEAGARVVLISGPVALDPPLGVERFQVESAQQMYTTTLAQITAVDILIGCAAVADYRPVKQVEQKIKKTDQNLILVLEQSPDILEQVGRLANKPFMVGFAAETDNLEANAECKLKAKNLDLIAANSIKNGQGFDMDENTLTVIWSGGKAELSTAPKIHLARMLIKLIAKHYDAKNPA</sequence>
<evidence type="ECO:0000313" key="7">
    <source>
        <dbReference type="EMBL" id="BAW79434.1"/>
    </source>
</evidence>